<evidence type="ECO:0000313" key="3">
    <source>
        <dbReference type="Proteomes" id="UP000298416"/>
    </source>
</evidence>
<organism evidence="2">
    <name type="scientific">Salvia splendens</name>
    <name type="common">Scarlet sage</name>
    <dbReference type="NCBI Taxonomy" id="180675"/>
    <lineage>
        <taxon>Eukaryota</taxon>
        <taxon>Viridiplantae</taxon>
        <taxon>Streptophyta</taxon>
        <taxon>Embryophyta</taxon>
        <taxon>Tracheophyta</taxon>
        <taxon>Spermatophyta</taxon>
        <taxon>Magnoliopsida</taxon>
        <taxon>eudicotyledons</taxon>
        <taxon>Gunneridae</taxon>
        <taxon>Pentapetalae</taxon>
        <taxon>asterids</taxon>
        <taxon>lamiids</taxon>
        <taxon>Lamiales</taxon>
        <taxon>Lamiaceae</taxon>
        <taxon>Nepetoideae</taxon>
        <taxon>Mentheae</taxon>
        <taxon>Salviinae</taxon>
        <taxon>Salvia</taxon>
        <taxon>Salvia subgen. Calosphace</taxon>
        <taxon>core Calosphace</taxon>
    </lineage>
</organism>
<accession>A0A8X8WK72</accession>
<dbReference type="EMBL" id="PNBA02000017">
    <property type="protein sequence ID" value="KAG6395416.1"/>
    <property type="molecule type" value="Genomic_DNA"/>
</dbReference>
<feature type="region of interest" description="Disordered" evidence="1">
    <location>
        <begin position="45"/>
        <end position="65"/>
    </location>
</feature>
<dbReference type="Proteomes" id="UP000298416">
    <property type="component" value="Unassembled WGS sequence"/>
</dbReference>
<proteinExistence type="predicted"/>
<feature type="region of interest" description="Disordered" evidence="1">
    <location>
        <begin position="170"/>
        <end position="196"/>
    </location>
</feature>
<feature type="compositionally biased region" description="Basic residues" evidence="1">
    <location>
        <begin position="185"/>
        <end position="196"/>
    </location>
</feature>
<reference evidence="2" key="1">
    <citation type="submission" date="2018-01" db="EMBL/GenBank/DDBJ databases">
        <authorList>
            <person name="Mao J.F."/>
        </authorList>
    </citation>
    <scope>NUCLEOTIDE SEQUENCE</scope>
    <source>
        <strain evidence="2">Huo1</strain>
        <tissue evidence="2">Leaf</tissue>
    </source>
</reference>
<reference evidence="2" key="2">
    <citation type="submission" date="2020-08" db="EMBL/GenBank/DDBJ databases">
        <title>Plant Genome Project.</title>
        <authorList>
            <person name="Zhang R.-G."/>
        </authorList>
    </citation>
    <scope>NUCLEOTIDE SEQUENCE</scope>
    <source>
        <strain evidence="2">Huo1</strain>
        <tissue evidence="2">Leaf</tissue>
    </source>
</reference>
<comment type="caution">
    <text evidence="2">The sequence shown here is derived from an EMBL/GenBank/DDBJ whole genome shotgun (WGS) entry which is preliminary data.</text>
</comment>
<name>A0A8X8WK72_SALSN</name>
<gene>
    <name evidence="2" type="ORF">SASPL_146061</name>
</gene>
<protein>
    <submittedName>
        <fullName evidence="2">Uncharacterized protein</fullName>
    </submittedName>
</protein>
<evidence type="ECO:0000256" key="1">
    <source>
        <dbReference type="SAM" id="MobiDB-lite"/>
    </source>
</evidence>
<sequence length="196" mass="21124">MDRRSIIFLRNLRERLQIALHNGVDERPRLLLRIPRRHVHHVRLHHHRAASASAGGGDGGDGSVVPEAVIASDDAEPDDVALVVEDLEPLGAGPGREAGHHGHLPEGAHRAAVPDDDVAALEEFLVLVWPVEAAHHGPDGLEGRVDGLHRRGAALLGGHRVGMVAEQVRWEGGPRGRGGADLGRRGRLRRPRQPLG</sequence>
<evidence type="ECO:0000313" key="2">
    <source>
        <dbReference type="EMBL" id="KAG6395416.1"/>
    </source>
</evidence>
<dbReference type="AlphaFoldDB" id="A0A8X8WK72"/>
<keyword evidence="3" id="KW-1185">Reference proteome</keyword>